<evidence type="ECO:0000256" key="2">
    <source>
        <dbReference type="ARBA" id="ARBA00022801"/>
    </source>
</evidence>
<dbReference type="GO" id="GO:0047617">
    <property type="term" value="F:fatty acyl-CoA hydrolase activity"/>
    <property type="evidence" value="ECO:0007669"/>
    <property type="project" value="TreeGrafter"/>
</dbReference>
<gene>
    <name evidence="3" type="ORF">N825_09735</name>
</gene>
<dbReference type="STRING" id="1385369.N825_09735"/>
<protein>
    <recommendedName>
        <fullName evidence="5">4-hydroxybenzoyl-CoA thioesterase</fullName>
    </recommendedName>
</protein>
<evidence type="ECO:0000313" key="4">
    <source>
        <dbReference type="Proteomes" id="UP000019486"/>
    </source>
</evidence>
<dbReference type="Pfam" id="PF13279">
    <property type="entry name" value="4HBT_2"/>
    <property type="match status" value="1"/>
</dbReference>
<dbReference type="CDD" id="cd00586">
    <property type="entry name" value="4HBT"/>
    <property type="match status" value="1"/>
</dbReference>
<accession>W9GVW9</accession>
<dbReference type="PANTHER" id="PTHR31793">
    <property type="entry name" value="4-HYDROXYBENZOYL-COA THIOESTERASE FAMILY MEMBER"/>
    <property type="match status" value="1"/>
</dbReference>
<dbReference type="InterPro" id="IPR050563">
    <property type="entry name" value="4-hydroxybenzoyl-CoA_TE"/>
</dbReference>
<dbReference type="Proteomes" id="UP000019486">
    <property type="component" value="Unassembled WGS sequence"/>
</dbReference>
<evidence type="ECO:0000313" key="3">
    <source>
        <dbReference type="EMBL" id="EWY36592.1"/>
    </source>
</evidence>
<organism evidence="3 4">
    <name type="scientific">Skermanella stibiiresistens SB22</name>
    <dbReference type="NCBI Taxonomy" id="1385369"/>
    <lineage>
        <taxon>Bacteria</taxon>
        <taxon>Pseudomonadati</taxon>
        <taxon>Pseudomonadota</taxon>
        <taxon>Alphaproteobacteria</taxon>
        <taxon>Rhodospirillales</taxon>
        <taxon>Azospirillaceae</taxon>
        <taxon>Skermanella</taxon>
    </lineage>
</organism>
<evidence type="ECO:0000256" key="1">
    <source>
        <dbReference type="ARBA" id="ARBA00005953"/>
    </source>
</evidence>
<dbReference type="PANTHER" id="PTHR31793:SF27">
    <property type="entry name" value="NOVEL THIOESTERASE SUPERFAMILY DOMAIN AND SAPOSIN A-TYPE DOMAIN CONTAINING PROTEIN (0610012H03RIK)"/>
    <property type="match status" value="1"/>
</dbReference>
<comment type="similarity">
    <text evidence="1">Belongs to the 4-hydroxybenzoyl-CoA thioesterase family.</text>
</comment>
<name>W9GVW9_9PROT</name>
<proteinExistence type="inferred from homology"/>
<dbReference type="RefSeq" id="WP_198038974.1">
    <property type="nucleotide sequence ID" value="NZ_AVFL01000039.1"/>
</dbReference>
<dbReference type="EMBL" id="AVFL01000039">
    <property type="protein sequence ID" value="EWY36592.1"/>
    <property type="molecule type" value="Genomic_DNA"/>
</dbReference>
<comment type="caution">
    <text evidence="3">The sequence shown here is derived from an EMBL/GenBank/DDBJ whole genome shotgun (WGS) entry which is preliminary data.</text>
</comment>
<dbReference type="InterPro" id="IPR029069">
    <property type="entry name" value="HotDog_dom_sf"/>
</dbReference>
<keyword evidence="4" id="KW-1185">Reference proteome</keyword>
<sequence length="148" mass="15840">MTETATLARVRLAVADVLYGHRVCPAEVDGFNVVHFSNYLRWVSAALMELFEKAGLGPGRFSDGTVEIRVGRAQMAYMASARLGDTIEASIRSVEFDRSSMILGCAVHSGGRVLTRGRLTIAFVQSATGALTPVPDEVRAALARGRAA</sequence>
<keyword evidence="2" id="KW-0378">Hydrolase</keyword>
<dbReference type="Gene3D" id="3.10.129.10">
    <property type="entry name" value="Hotdog Thioesterase"/>
    <property type="match status" value="1"/>
</dbReference>
<reference evidence="3 4" key="1">
    <citation type="submission" date="2013-08" db="EMBL/GenBank/DDBJ databases">
        <title>The genome sequence of Skermanella stibiiresistens.</title>
        <authorList>
            <person name="Zhu W."/>
            <person name="Wang G."/>
        </authorList>
    </citation>
    <scope>NUCLEOTIDE SEQUENCE [LARGE SCALE GENOMIC DNA]</scope>
    <source>
        <strain evidence="3 4">SB22</strain>
    </source>
</reference>
<evidence type="ECO:0008006" key="5">
    <source>
        <dbReference type="Google" id="ProtNLM"/>
    </source>
</evidence>
<dbReference type="SUPFAM" id="SSF54637">
    <property type="entry name" value="Thioesterase/thiol ester dehydrase-isomerase"/>
    <property type="match status" value="1"/>
</dbReference>
<dbReference type="AlphaFoldDB" id="W9GVW9"/>